<evidence type="ECO:0000256" key="7">
    <source>
        <dbReference type="ARBA" id="ARBA00023014"/>
    </source>
</evidence>
<dbReference type="PROSITE" id="PS00198">
    <property type="entry name" value="4FE4S_FER_1"/>
    <property type="match status" value="1"/>
</dbReference>
<keyword evidence="10" id="KW-1185">Reference proteome</keyword>
<gene>
    <name evidence="9" type="ORF">MOP44_17325</name>
</gene>
<sequence length="483" mass="53856">MIHPVLDPKLAPPFPKAALPVLRNPQLRKNVAHATDVITSKRGRLVAEKDDWQALRDAASALRAHVLENLGTYLEQFEERCTAAGGVVHWAADAAEAREIILNILRDENASEVIKIKTMTSAEIQLNPFLAQNGIEPHETDLAEIILQLGKDEPSHIVVPALHVNRSQVRDIFARTMHLPDLSDNPQELTAAARTYLRKKFLTVPTAISGANFLIAETGGVSVVESEGNGRMCLTLPRTMITLAGIEKVIPRYRDLEIMLQVLARSATGERMNPYTSLWTGVTKGDGPQRFHVVLLDNGRSDILQRERERQTLKCIRCAACMNACPVYRQTGGHAYGSVYPGPIGAILTPQLMKMEYAQSLPYASSLCGACYEVCPVKINIPEVLIDLRAKVTDQERNEERRFFDPLYLGMRMANKVFASAGRFQAAQRMMRIGLKPLTGKDGWIRSLPAYGARWTMTRDLRGVPQQSFREWWTSRANGKAKP</sequence>
<dbReference type="PANTHER" id="PTHR47153">
    <property type="entry name" value="LACTATE UTILIZATION PROTEIN B"/>
    <property type="match status" value="1"/>
</dbReference>
<evidence type="ECO:0000313" key="9">
    <source>
        <dbReference type="EMBL" id="UWZ82330.1"/>
    </source>
</evidence>
<organism evidence="9 10">
    <name type="scientific">Occallatibacter riparius</name>
    <dbReference type="NCBI Taxonomy" id="1002689"/>
    <lineage>
        <taxon>Bacteria</taxon>
        <taxon>Pseudomonadati</taxon>
        <taxon>Acidobacteriota</taxon>
        <taxon>Terriglobia</taxon>
        <taxon>Terriglobales</taxon>
        <taxon>Acidobacteriaceae</taxon>
        <taxon>Occallatibacter</taxon>
    </lineage>
</organism>
<name>A0A9J7BKM6_9BACT</name>
<dbReference type="GO" id="GO:0051539">
    <property type="term" value="F:4 iron, 4 sulfur cluster binding"/>
    <property type="evidence" value="ECO:0007669"/>
    <property type="project" value="UniProtKB-KW"/>
</dbReference>
<dbReference type="RefSeq" id="WP_260791514.1">
    <property type="nucleotide sequence ID" value="NZ_CP093313.1"/>
</dbReference>
<keyword evidence="2" id="KW-0004">4Fe-4S</keyword>
<keyword evidence="6" id="KW-0408">Iron</keyword>
<dbReference type="Gene3D" id="1.10.1060.10">
    <property type="entry name" value="Alpha-helical ferredoxin"/>
    <property type="match status" value="1"/>
</dbReference>
<dbReference type="Pfam" id="PF02589">
    <property type="entry name" value="LUD_dom"/>
    <property type="match status" value="1"/>
</dbReference>
<accession>A0A9J7BKM6</accession>
<keyword evidence="7" id="KW-0411">Iron-sulfur</keyword>
<dbReference type="PROSITE" id="PS51379">
    <property type="entry name" value="4FE4S_FER_2"/>
    <property type="match status" value="1"/>
</dbReference>
<dbReference type="SUPFAM" id="SSF54862">
    <property type="entry name" value="4Fe-4S ferredoxins"/>
    <property type="match status" value="1"/>
</dbReference>
<feature type="domain" description="4Fe-4S ferredoxin-type" evidence="8">
    <location>
        <begin position="306"/>
        <end position="327"/>
    </location>
</feature>
<dbReference type="EMBL" id="CP093313">
    <property type="protein sequence ID" value="UWZ82330.1"/>
    <property type="molecule type" value="Genomic_DNA"/>
</dbReference>
<dbReference type="InterPro" id="IPR003741">
    <property type="entry name" value="LUD_dom"/>
</dbReference>
<proteinExistence type="predicted"/>
<keyword evidence="1" id="KW-0813">Transport</keyword>
<dbReference type="InterPro" id="IPR004452">
    <property type="entry name" value="LutB/LldF"/>
</dbReference>
<dbReference type="AlphaFoldDB" id="A0A9J7BKM6"/>
<dbReference type="InterPro" id="IPR037171">
    <property type="entry name" value="NagB/RpiA_transferase-like"/>
</dbReference>
<dbReference type="KEGG" id="orp:MOP44_17325"/>
<dbReference type="Pfam" id="PF13183">
    <property type="entry name" value="Fer4_8"/>
    <property type="match status" value="1"/>
</dbReference>
<dbReference type="InterPro" id="IPR017896">
    <property type="entry name" value="4Fe4S_Fe-S-bd"/>
</dbReference>
<evidence type="ECO:0000256" key="1">
    <source>
        <dbReference type="ARBA" id="ARBA00022448"/>
    </source>
</evidence>
<dbReference type="PANTHER" id="PTHR47153:SF2">
    <property type="entry name" value="LACTATE UTILIZATION PROTEIN B"/>
    <property type="match status" value="1"/>
</dbReference>
<keyword evidence="5" id="KW-0249">Electron transport</keyword>
<evidence type="ECO:0000256" key="2">
    <source>
        <dbReference type="ARBA" id="ARBA00022485"/>
    </source>
</evidence>
<evidence type="ECO:0000256" key="4">
    <source>
        <dbReference type="ARBA" id="ARBA00022737"/>
    </source>
</evidence>
<evidence type="ECO:0000313" key="10">
    <source>
        <dbReference type="Proteomes" id="UP001059380"/>
    </source>
</evidence>
<evidence type="ECO:0000256" key="5">
    <source>
        <dbReference type="ARBA" id="ARBA00022982"/>
    </source>
</evidence>
<dbReference type="SUPFAM" id="SSF100950">
    <property type="entry name" value="NagB/RpiA/CoA transferase-like"/>
    <property type="match status" value="1"/>
</dbReference>
<keyword evidence="3" id="KW-0479">Metal-binding</keyword>
<dbReference type="InterPro" id="IPR017900">
    <property type="entry name" value="4Fe4S_Fe_S_CS"/>
</dbReference>
<dbReference type="InterPro" id="IPR024185">
    <property type="entry name" value="FTHF_cligase-like_sf"/>
</dbReference>
<dbReference type="GO" id="GO:0046872">
    <property type="term" value="F:metal ion binding"/>
    <property type="evidence" value="ECO:0007669"/>
    <property type="project" value="UniProtKB-KW"/>
</dbReference>
<dbReference type="Gene3D" id="3.40.50.10420">
    <property type="entry name" value="NagB/RpiA/CoA transferase-like"/>
    <property type="match status" value="1"/>
</dbReference>
<evidence type="ECO:0000259" key="8">
    <source>
        <dbReference type="PROSITE" id="PS51379"/>
    </source>
</evidence>
<keyword evidence="4" id="KW-0677">Repeat</keyword>
<dbReference type="InterPro" id="IPR009051">
    <property type="entry name" value="Helical_ferredxn"/>
</dbReference>
<evidence type="ECO:0000256" key="6">
    <source>
        <dbReference type="ARBA" id="ARBA00023004"/>
    </source>
</evidence>
<dbReference type="Proteomes" id="UP001059380">
    <property type="component" value="Chromosome"/>
</dbReference>
<reference evidence="9" key="1">
    <citation type="submission" date="2021-04" db="EMBL/GenBank/DDBJ databases">
        <title>Phylogenetic analysis of Acidobacteriaceae.</title>
        <authorList>
            <person name="Qiu L."/>
            <person name="Zhang Q."/>
        </authorList>
    </citation>
    <scope>NUCLEOTIDE SEQUENCE</scope>
    <source>
        <strain evidence="9">DSM 25168</strain>
    </source>
</reference>
<evidence type="ECO:0000256" key="3">
    <source>
        <dbReference type="ARBA" id="ARBA00022723"/>
    </source>
</evidence>
<protein>
    <submittedName>
        <fullName evidence="9">Lactate utilization protein</fullName>
    </submittedName>
</protein>
<dbReference type="GO" id="GO:0006089">
    <property type="term" value="P:lactate metabolic process"/>
    <property type="evidence" value="ECO:0007669"/>
    <property type="project" value="InterPro"/>
</dbReference>